<feature type="region of interest" description="Disordered" evidence="1">
    <location>
        <begin position="179"/>
        <end position="201"/>
    </location>
</feature>
<evidence type="ECO:0000313" key="3">
    <source>
        <dbReference type="Proteomes" id="UP000076842"/>
    </source>
</evidence>
<evidence type="ECO:0000256" key="1">
    <source>
        <dbReference type="SAM" id="MobiDB-lite"/>
    </source>
</evidence>
<gene>
    <name evidence="2" type="ORF">CALCODRAFT_230198</name>
</gene>
<keyword evidence="3" id="KW-1185">Reference proteome</keyword>
<protein>
    <submittedName>
        <fullName evidence="2">Uncharacterized protein</fullName>
    </submittedName>
</protein>
<dbReference type="AlphaFoldDB" id="A0A165GYQ5"/>
<accession>A0A165GYQ5</accession>
<proteinExistence type="predicted"/>
<reference evidence="2 3" key="1">
    <citation type="journal article" date="2016" name="Mol. Biol. Evol.">
        <title>Comparative Genomics of Early-Diverging Mushroom-Forming Fungi Provides Insights into the Origins of Lignocellulose Decay Capabilities.</title>
        <authorList>
            <person name="Nagy L.G."/>
            <person name="Riley R."/>
            <person name="Tritt A."/>
            <person name="Adam C."/>
            <person name="Daum C."/>
            <person name="Floudas D."/>
            <person name="Sun H."/>
            <person name="Yadav J.S."/>
            <person name="Pangilinan J."/>
            <person name="Larsson K.H."/>
            <person name="Matsuura K."/>
            <person name="Barry K."/>
            <person name="Labutti K."/>
            <person name="Kuo R."/>
            <person name="Ohm R.A."/>
            <person name="Bhattacharya S.S."/>
            <person name="Shirouzu T."/>
            <person name="Yoshinaga Y."/>
            <person name="Martin F.M."/>
            <person name="Grigoriev I.V."/>
            <person name="Hibbett D.S."/>
        </authorList>
    </citation>
    <scope>NUCLEOTIDE SEQUENCE [LARGE SCALE GENOMIC DNA]</scope>
    <source>
        <strain evidence="2 3">HHB12733</strain>
    </source>
</reference>
<feature type="compositionally biased region" description="Basic and acidic residues" evidence="1">
    <location>
        <begin position="185"/>
        <end position="201"/>
    </location>
</feature>
<name>A0A165GYQ5_9BASI</name>
<sequence>MEAMISRVCGVWEARPDGYYHSLFPHHPDVEESWVFYTLKSADQHVHAWYPVKRRKSAIRYLGRNDWTWENMKQASFEELQQYGLVWCEPAADHKSAEELQDELASLEPAQHISPTLGFVIVIDRAMYHPAVVVSTCPDVEVFEPSPWCLEPEDEEAAYDWGEVRAGYRAEAAFHANLSTDTGGYDDHPQHPLRPEFPGRT</sequence>
<organism evidence="2 3">
    <name type="scientific">Calocera cornea HHB12733</name>
    <dbReference type="NCBI Taxonomy" id="1353952"/>
    <lineage>
        <taxon>Eukaryota</taxon>
        <taxon>Fungi</taxon>
        <taxon>Dikarya</taxon>
        <taxon>Basidiomycota</taxon>
        <taxon>Agaricomycotina</taxon>
        <taxon>Dacrymycetes</taxon>
        <taxon>Dacrymycetales</taxon>
        <taxon>Dacrymycetaceae</taxon>
        <taxon>Calocera</taxon>
    </lineage>
</organism>
<dbReference type="EMBL" id="KV423948">
    <property type="protein sequence ID" value="KZT58653.1"/>
    <property type="molecule type" value="Genomic_DNA"/>
</dbReference>
<dbReference type="Proteomes" id="UP000076842">
    <property type="component" value="Unassembled WGS sequence"/>
</dbReference>
<evidence type="ECO:0000313" key="2">
    <source>
        <dbReference type="EMBL" id="KZT58653.1"/>
    </source>
</evidence>
<dbReference type="InParanoid" id="A0A165GYQ5"/>